<dbReference type="InParanoid" id="D8RLW6"/>
<dbReference type="GO" id="GO:0004843">
    <property type="term" value="F:cysteine-type deubiquitinase activity"/>
    <property type="evidence" value="ECO:0000318"/>
    <property type="project" value="GO_Central"/>
</dbReference>
<dbReference type="FunFam" id="3.90.70.10:FF:000119">
    <property type="entry name" value="Ubiquitin specific peptidase 36"/>
    <property type="match status" value="1"/>
</dbReference>
<feature type="non-terminal residue" evidence="9">
    <location>
        <position position="1"/>
    </location>
</feature>
<evidence type="ECO:0000256" key="4">
    <source>
        <dbReference type="ARBA" id="ARBA00022670"/>
    </source>
</evidence>
<sequence length="303" mass="34451">GFKNLGNTCYLNSVLQCLTYTPPLANYCLRGQHSKQCDGANSACPFCMLENRISRSFDIEVPVDAPQRIYKYLQTFAKHFRAGRQEDAHELLRYAIDACDSACARLQKRGSKSSDQTVMKEIFGGFLQSQIWCLSCNAVSSKLDSVMDLSLDIVRTKTLKEAICNFFQPEVLDGNNKYQCEKCKKLSVARKQLSIYQSPNVLVIQLKRFENFLGGKIDTHVEFEEELKLRSHMSKNSPDVHPDYSLYAVVVHSGFSQYGGHYYAYVKDPRGQWYCCNDSFVSAASSATVLSERVYILFYVRDS</sequence>
<dbReference type="InterPro" id="IPR001394">
    <property type="entry name" value="Peptidase_C19_UCH"/>
</dbReference>
<comment type="similarity">
    <text evidence="2">Belongs to the peptidase C19 family.</text>
</comment>
<dbReference type="InterPro" id="IPR018200">
    <property type="entry name" value="USP_CS"/>
</dbReference>
<feature type="non-terminal residue" evidence="9">
    <location>
        <position position="303"/>
    </location>
</feature>
<gene>
    <name evidence="9" type="ORF">SELMODRAFT_2133</name>
</gene>
<dbReference type="PROSITE" id="PS50235">
    <property type="entry name" value="USP_3"/>
    <property type="match status" value="1"/>
</dbReference>
<proteinExistence type="inferred from homology"/>
<reference evidence="9 10" key="1">
    <citation type="journal article" date="2011" name="Science">
        <title>The Selaginella genome identifies genetic changes associated with the evolution of vascular plants.</title>
        <authorList>
            <person name="Banks J.A."/>
            <person name="Nishiyama T."/>
            <person name="Hasebe M."/>
            <person name="Bowman J.L."/>
            <person name="Gribskov M."/>
            <person name="dePamphilis C."/>
            <person name="Albert V.A."/>
            <person name="Aono N."/>
            <person name="Aoyama T."/>
            <person name="Ambrose B.A."/>
            <person name="Ashton N.W."/>
            <person name="Axtell M.J."/>
            <person name="Barker E."/>
            <person name="Barker M.S."/>
            <person name="Bennetzen J.L."/>
            <person name="Bonawitz N.D."/>
            <person name="Chapple C."/>
            <person name="Cheng C."/>
            <person name="Correa L.G."/>
            <person name="Dacre M."/>
            <person name="DeBarry J."/>
            <person name="Dreyer I."/>
            <person name="Elias M."/>
            <person name="Engstrom E.M."/>
            <person name="Estelle M."/>
            <person name="Feng L."/>
            <person name="Finet C."/>
            <person name="Floyd S.K."/>
            <person name="Frommer W.B."/>
            <person name="Fujita T."/>
            <person name="Gramzow L."/>
            <person name="Gutensohn M."/>
            <person name="Harholt J."/>
            <person name="Hattori M."/>
            <person name="Heyl A."/>
            <person name="Hirai T."/>
            <person name="Hiwatashi Y."/>
            <person name="Ishikawa M."/>
            <person name="Iwata M."/>
            <person name="Karol K.G."/>
            <person name="Koehler B."/>
            <person name="Kolukisaoglu U."/>
            <person name="Kubo M."/>
            <person name="Kurata T."/>
            <person name="Lalonde S."/>
            <person name="Li K."/>
            <person name="Li Y."/>
            <person name="Litt A."/>
            <person name="Lyons E."/>
            <person name="Manning G."/>
            <person name="Maruyama T."/>
            <person name="Michael T.P."/>
            <person name="Mikami K."/>
            <person name="Miyazaki S."/>
            <person name="Morinaga S."/>
            <person name="Murata T."/>
            <person name="Mueller-Roeber B."/>
            <person name="Nelson D.R."/>
            <person name="Obara M."/>
            <person name="Oguri Y."/>
            <person name="Olmstead R.G."/>
            <person name="Onodera N."/>
            <person name="Petersen B.L."/>
            <person name="Pils B."/>
            <person name="Prigge M."/>
            <person name="Rensing S.A."/>
            <person name="Riano-Pachon D.M."/>
            <person name="Roberts A.W."/>
            <person name="Sato Y."/>
            <person name="Scheller H.V."/>
            <person name="Schulz B."/>
            <person name="Schulz C."/>
            <person name="Shakirov E.V."/>
            <person name="Shibagaki N."/>
            <person name="Shinohara N."/>
            <person name="Shippen D.E."/>
            <person name="Soerensen I."/>
            <person name="Sotooka R."/>
            <person name="Sugimoto N."/>
            <person name="Sugita M."/>
            <person name="Sumikawa N."/>
            <person name="Tanurdzic M."/>
            <person name="Theissen G."/>
            <person name="Ulvskov P."/>
            <person name="Wakazuki S."/>
            <person name="Weng J.K."/>
            <person name="Willats W.W."/>
            <person name="Wipf D."/>
            <person name="Wolf P.G."/>
            <person name="Yang L."/>
            <person name="Zimmer A.D."/>
            <person name="Zhu Q."/>
            <person name="Mitros T."/>
            <person name="Hellsten U."/>
            <person name="Loque D."/>
            <person name="Otillar R."/>
            <person name="Salamov A."/>
            <person name="Schmutz J."/>
            <person name="Shapiro H."/>
            <person name="Lindquist E."/>
            <person name="Lucas S."/>
            <person name="Rokhsar D."/>
            <person name="Grigoriev I.V."/>
        </authorList>
    </citation>
    <scope>NUCLEOTIDE SEQUENCE [LARGE SCALE GENOMIC DNA]</scope>
</reference>
<dbReference type="STRING" id="88036.D8RLW6"/>
<evidence type="ECO:0000256" key="5">
    <source>
        <dbReference type="ARBA" id="ARBA00022786"/>
    </source>
</evidence>
<evidence type="ECO:0000256" key="3">
    <source>
        <dbReference type="ARBA" id="ARBA00012759"/>
    </source>
</evidence>
<keyword evidence="10" id="KW-1185">Reference proteome</keyword>
<feature type="domain" description="USP" evidence="8">
    <location>
        <begin position="1"/>
        <end position="302"/>
    </location>
</feature>
<evidence type="ECO:0000313" key="10">
    <source>
        <dbReference type="Proteomes" id="UP000001514"/>
    </source>
</evidence>
<evidence type="ECO:0000259" key="8">
    <source>
        <dbReference type="PROSITE" id="PS50235"/>
    </source>
</evidence>
<dbReference type="PANTHER" id="PTHR24006">
    <property type="entry name" value="UBIQUITIN CARBOXYL-TERMINAL HYDROLASE"/>
    <property type="match status" value="1"/>
</dbReference>
<dbReference type="Gramene" id="EFJ26997">
    <property type="protein sequence ID" value="EFJ26997"/>
    <property type="gene ID" value="SELMODRAFT_2133"/>
</dbReference>
<dbReference type="InterPro" id="IPR050164">
    <property type="entry name" value="Peptidase_C19"/>
</dbReference>
<dbReference type="EMBL" id="GL377583">
    <property type="protein sequence ID" value="EFJ26997.1"/>
    <property type="molecule type" value="Genomic_DNA"/>
</dbReference>
<name>D8RLW6_SELML</name>
<dbReference type="PROSITE" id="PS00973">
    <property type="entry name" value="USP_2"/>
    <property type="match status" value="1"/>
</dbReference>
<evidence type="ECO:0000256" key="1">
    <source>
        <dbReference type="ARBA" id="ARBA00000707"/>
    </source>
</evidence>
<dbReference type="PROSITE" id="PS00972">
    <property type="entry name" value="USP_1"/>
    <property type="match status" value="1"/>
</dbReference>
<accession>D8RLW6</accession>
<evidence type="ECO:0000256" key="7">
    <source>
        <dbReference type="ARBA" id="ARBA00022807"/>
    </source>
</evidence>
<dbReference type="InterPro" id="IPR038765">
    <property type="entry name" value="Papain-like_cys_pep_sf"/>
</dbReference>
<protein>
    <recommendedName>
        <fullName evidence="3">ubiquitinyl hydrolase 1</fullName>
        <ecNumber evidence="3">3.4.19.12</ecNumber>
    </recommendedName>
</protein>
<dbReference type="OrthoDB" id="420187at2759"/>
<evidence type="ECO:0000256" key="6">
    <source>
        <dbReference type="ARBA" id="ARBA00022801"/>
    </source>
</evidence>
<evidence type="ECO:0000256" key="2">
    <source>
        <dbReference type="ARBA" id="ARBA00009085"/>
    </source>
</evidence>
<dbReference type="CDD" id="cd02661">
    <property type="entry name" value="Peptidase_C19E"/>
    <property type="match status" value="1"/>
</dbReference>
<dbReference type="GO" id="GO:0006508">
    <property type="term" value="P:proteolysis"/>
    <property type="evidence" value="ECO:0007669"/>
    <property type="project" value="UniProtKB-KW"/>
</dbReference>
<keyword evidence="7" id="KW-0788">Thiol protease</keyword>
<keyword evidence="6" id="KW-0378">Hydrolase</keyword>
<organism evidence="10">
    <name type="scientific">Selaginella moellendorffii</name>
    <name type="common">Spikemoss</name>
    <dbReference type="NCBI Taxonomy" id="88036"/>
    <lineage>
        <taxon>Eukaryota</taxon>
        <taxon>Viridiplantae</taxon>
        <taxon>Streptophyta</taxon>
        <taxon>Embryophyta</taxon>
        <taxon>Tracheophyta</taxon>
        <taxon>Lycopodiopsida</taxon>
        <taxon>Selaginellales</taxon>
        <taxon>Selaginellaceae</taxon>
        <taxon>Selaginella</taxon>
    </lineage>
</organism>
<dbReference type="KEGG" id="smo:SELMODRAFT_2133"/>
<dbReference type="Proteomes" id="UP000001514">
    <property type="component" value="Unassembled WGS sequence"/>
</dbReference>
<dbReference type="HOGENOM" id="CLU_008279_10_0_1"/>
<dbReference type="Pfam" id="PF00443">
    <property type="entry name" value="UCH"/>
    <property type="match status" value="1"/>
</dbReference>
<dbReference type="InterPro" id="IPR028889">
    <property type="entry name" value="USP"/>
</dbReference>
<dbReference type="GO" id="GO:0005829">
    <property type="term" value="C:cytosol"/>
    <property type="evidence" value="ECO:0000318"/>
    <property type="project" value="GO_Central"/>
</dbReference>
<dbReference type="AlphaFoldDB" id="D8RLW6"/>
<dbReference type="GO" id="GO:0016579">
    <property type="term" value="P:protein deubiquitination"/>
    <property type="evidence" value="ECO:0007669"/>
    <property type="project" value="InterPro"/>
</dbReference>
<dbReference type="EC" id="3.4.19.12" evidence="3"/>
<evidence type="ECO:0000313" key="9">
    <source>
        <dbReference type="EMBL" id="EFJ26997.1"/>
    </source>
</evidence>
<keyword evidence="4" id="KW-0645">Protease</keyword>
<dbReference type="OMA" id="MCKASQV"/>
<dbReference type="MEROPS" id="C19.A13"/>
<keyword evidence="5" id="KW-0833">Ubl conjugation pathway</keyword>
<dbReference type="GO" id="GO:0031647">
    <property type="term" value="P:regulation of protein stability"/>
    <property type="evidence" value="ECO:0000318"/>
    <property type="project" value="GO_Central"/>
</dbReference>
<dbReference type="PANTHER" id="PTHR24006:SF758">
    <property type="entry name" value="UBIQUITIN CARBOXYL-TERMINAL HYDROLASE 36"/>
    <property type="match status" value="1"/>
</dbReference>
<dbReference type="SUPFAM" id="SSF54001">
    <property type="entry name" value="Cysteine proteinases"/>
    <property type="match status" value="1"/>
</dbReference>
<dbReference type="eggNOG" id="KOG1865">
    <property type="taxonomic scope" value="Eukaryota"/>
</dbReference>
<dbReference type="GO" id="GO:0005634">
    <property type="term" value="C:nucleus"/>
    <property type="evidence" value="ECO:0000318"/>
    <property type="project" value="GO_Central"/>
</dbReference>
<comment type="catalytic activity">
    <reaction evidence="1">
        <text>Thiol-dependent hydrolysis of ester, thioester, amide, peptide and isopeptide bonds formed by the C-terminal Gly of ubiquitin (a 76-residue protein attached to proteins as an intracellular targeting signal).</text>
        <dbReference type="EC" id="3.4.19.12"/>
    </reaction>
</comment>
<dbReference type="Gene3D" id="3.90.70.10">
    <property type="entry name" value="Cysteine proteinases"/>
    <property type="match status" value="1"/>
</dbReference>